<protein>
    <submittedName>
        <fullName evidence="7">Methyl-accepting chemotaxis protein</fullName>
    </submittedName>
</protein>
<dbReference type="Pfam" id="PF00015">
    <property type="entry name" value="MCPsignal"/>
    <property type="match status" value="1"/>
</dbReference>
<keyword evidence="4" id="KW-1133">Transmembrane helix</keyword>
<keyword evidence="3" id="KW-0807">Transducer</keyword>
<evidence type="ECO:0000256" key="2">
    <source>
        <dbReference type="ARBA" id="ARBA00029447"/>
    </source>
</evidence>
<gene>
    <name evidence="7" type="ORF">NSE01_03070</name>
</gene>
<evidence type="ECO:0000313" key="8">
    <source>
        <dbReference type="Proteomes" id="UP000321464"/>
    </source>
</evidence>
<evidence type="ECO:0000256" key="4">
    <source>
        <dbReference type="SAM" id="Phobius"/>
    </source>
</evidence>
<dbReference type="SMART" id="SM00283">
    <property type="entry name" value="MA"/>
    <property type="match status" value="1"/>
</dbReference>
<dbReference type="GO" id="GO:0016020">
    <property type="term" value="C:membrane"/>
    <property type="evidence" value="ECO:0007669"/>
    <property type="project" value="InterPro"/>
</dbReference>
<keyword evidence="4" id="KW-0812">Transmembrane</keyword>
<comment type="caution">
    <text evidence="7">The sequence shown here is derived from an EMBL/GenBank/DDBJ whole genome shotgun (WGS) entry which is preliminary data.</text>
</comment>
<reference evidence="7 8" key="1">
    <citation type="submission" date="2019-07" db="EMBL/GenBank/DDBJ databases">
        <title>Whole genome shotgun sequence of Novosphingobium sediminis NBRC 106119.</title>
        <authorList>
            <person name="Hosoyama A."/>
            <person name="Uohara A."/>
            <person name="Ohji S."/>
            <person name="Ichikawa N."/>
        </authorList>
    </citation>
    <scope>NUCLEOTIDE SEQUENCE [LARGE SCALE GENOMIC DNA]</scope>
    <source>
        <strain evidence="7 8">NBRC 106119</strain>
    </source>
</reference>
<dbReference type="GO" id="GO:0007165">
    <property type="term" value="P:signal transduction"/>
    <property type="evidence" value="ECO:0007669"/>
    <property type="project" value="UniProtKB-KW"/>
</dbReference>
<dbReference type="InterPro" id="IPR003660">
    <property type="entry name" value="HAMP_dom"/>
</dbReference>
<name>A0A512AFJ8_9SPHN</name>
<dbReference type="SUPFAM" id="SSF58104">
    <property type="entry name" value="Methyl-accepting chemotaxis protein (MCP) signaling domain"/>
    <property type="match status" value="1"/>
</dbReference>
<comment type="similarity">
    <text evidence="2">Belongs to the methyl-accepting chemotaxis (MCP) protein family.</text>
</comment>
<feature type="transmembrane region" description="Helical" evidence="4">
    <location>
        <begin position="12"/>
        <end position="31"/>
    </location>
</feature>
<feature type="domain" description="HAMP" evidence="6">
    <location>
        <begin position="194"/>
        <end position="246"/>
    </location>
</feature>
<dbReference type="InterPro" id="IPR051310">
    <property type="entry name" value="MCP_chemotaxis"/>
</dbReference>
<evidence type="ECO:0000313" key="7">
    <source>
        <dbReference type="EMBL" id="GEN98474.1"/>
    </source>
</evidence>
<dbReference type="GO" id="GO:0006935">
    <property type="term" value="P:chemotaxis"/>
    <property type="evidence" value="ECO:0007669"/>
    <property type="project" value="UniProtKB-KW"/>
</dbReference>
<dbReference type="EMBL" id="BJYR01000002">
    <property type="protein sequence ID" value="GEN98474.1"/>
    <property type="molecule type" value="Genomic_DNA"/>
</dbReference>
<sequence length="510" mass="52664">MDELLAVRRNGLRLLAATCLLAMLVIGVGSAIAATGIMPLVLALAVSAIPLALVAQGRADGATRLAMGSAVAAYPMILLYQWSGSPFMVDIHMTFFAALAMLAAMADWRPVILAAGLTAVHHILANFLAPDVVWTGGPALVRVLFHAAVVVAETGALVMLCEQVARRIERQAEARLEAERIEAEAAADRSRSAAEQNAVIRAVAARLEALARGDLAMRITEPFPAAYEGLRRSFNESVSDLDHLLGRVTTAARQIATGSSEIRSASDDLARRTEAQASAIAANSDATATLSTDIRATASRAETVNRTTAAAQADATTGGAVVERAIAAMTGIEQSSSEIAQIVSIIDGIAFQTNLLALNAGVEAARAGEAGKGFAVVATEVRALAQRSADAAQDIKNLIGSSSAQVGAGVELVGETGAVLRTIVERITGIGSAISTIASESADQVEALGAVGASFSRIDQVTQQNAAMVEESNAAAHSLLREAETLQDLVARFRLSGDGAPATPVFSRAA</sequence>
<evidence type="ECO:0000259" key="5">
    <source>
        <dbReference type="PROSITE" id="PS50111"/>
    </source>
</evidence>
<evidence type="ECO:0000256" key="1">
    <source>
        <dbReference type="ARBA" id="ARBA00022500"/>
    </source>
</evidence>
<dbReference type="GO" id="GO:0004888">
    <property type="term" value="F:transmembrane signaling receptor activity"/>
    <property type="evidence" value="ECO:0007669"/>
    <property type="project" value="InterPro"/>
</dbReference>
<keyword evidence="1" id="KW-0145">Chemotaxis</keyword>
<dbReference type="PANTHER" id="PTHR43531:SF11">
    <property type="entry name" value="METHYL-ACCEPTING CHEMOTAXIS PROTEIN 3"/>
    <property type="match status" value="1"/>
</dbReference>
<dbReference type="PANTHER" id="PTHR43531">
    <property type="entry name" value="PROTEIN ICFG"/>
    <property type="match status" value="1"/>
</dbReference>
<dbReference type="OrthoDB" id="5292010at2"/>
<dbReference type="PROSITE" id="PS50885">
    <property type="entry name" value="HAMP"/>
    <property type="match status" value="1"/>
</dbReference>
<dbReference type="PRINTS" id="PR00260">
    <property type="entry name" value="CHEMTRNSDUCR"/>
</dbReference>
<evidence type="ECO:0000256" key="3">
    <source>
        <dbReference type="PROSITE-ProRule" id="PRU00284"/>
    </source>
</evidence>
<feature type="domain" description="Methyl-accepting transducer" evidence="5">
    <location>
        <begin position="251"/>
        <end position="480"/>
    </location>
</feature>
<dbReference type="PROSITE" id="PS50111">
    <property type="entry name" value="CHEMOTAXIS_TRANSDUC_2"/>
    <property type="match status" value="1"/>
</dbReference>
<dbReference type="Proteomes" id="UP000321464">
    <property type="component" value="Unassembled WGS sequence"/>
</dbReference>
<keyword evidence="8" id="KW-1185">Reference proteome</keyword>
<feature type="transmembrane region" description="Helical" evidence="4">
    <location>
        <begin position="62"/>
        <end position="81"/>
    </location>
</feature>
<dbReference type="InterPro" id="IPR004089">
    <property type="entry name" value="MCPsignal_dom"/>
</dbReference>
<feature type="transmembrane region" description="Helical" evidence="4">
    <location>
        <begin position="37"/>
        <end position="55"/>
    </location>
</feature>
<accession>A0A512AFJ8</accession>
<organism evidence="7 8">
    <name type="scientific">Novosphingobium sediminis</name>
    <dbReference type="NCBI Taxonomy" id="707214"/>
    <lineage>
        <taxon>Bacteria</taxon>
        <taxon>Pseudomonadati</taxon>
        <taxon>Pseudomonadota</taxon>
        <taxon>Alphaproteobacteria</taxon>
        <taxon>Sphingomonadales</taxon>
        <taxon>Sphingomonadaceae</taxon>
        <taxon>Novosphingobium</taxon>
    </lineage>
</organism>
<proteinExistence type="inferred from homology"/>
<evidence type="ECO:0000259" key="6">
    <source>
        <dbReference type="PROSITE" id="PS50885"/>
    </source>
</evidence>
<dbReference type="AlphaFoldDB" id="A0A512AFJ8"/>
<dbReference type="Gene3D" id="1.10.287.950">
    <property type="entry name" value="Methyl-accepting chemotaxis protein"/>
    <property type="match status" value="1"/>
</dbReference>
<dbReference type="InterPro" id="IPR004090">
    <property type="entry name" value="Chemotax_Me-accpt_rcpt"/>
</dbReference>
<dbReference type="CDD" id="cd11386">
    <property type="entry name" value="MCP_signal"/>
    <property type="match status" value="1"/>
</dbReference>
<dbReference type="RefSeq" id="WP_147157862.1">
    <property type="nucleotide sequence ID" value="NZ_BJYR01000002.1"/>
</dbReference>
<keyword evidence="4" id="KW-0472">Membrane</keyword>